<dbReference type="AlphaFoldDB" id="A0ABD2WIK2"/>
<dbReference type="InterPro" id="IPR012340">
    <property type="entry name" value="NA-bd_OB-fold"/>
</dbReference>
<evidence type="ECO:0000313" key="4">
    <source>
        <dbReference type="EMBL" id="KAL3392766.1"/>
    </source>
</evidence>
<feature type="domain" description="Replication protein A OB" evidence="3">
    <location>
        <begin position="3"/>
        <end position="66"/>
    </location>
</feature>
<feature type="compositionally biased region" description="Polar residues" evidence="2">
    <location>
        <begin position="211"/>
        <end position="225"/>
    </location>
</feature>
<keyword evidence="1" id="KW-0238">DNA-binding</keyword>
<evidence type="ECO:0000256" key="1">
    <source>
        <dbReference type="ARBA" id="ARBA00023125"/>
    </source>
</evidence>
<organism evidence="4 5">
    <name type="scientific">Trichogramma kaykai</name>
    <dbReference type="NCBI Taxonomy" id="54128"/>
    <lineage>
        <taxon>Eukaryota</taxon>
        <taxon>Metazoa</taxon>
        <taxon>Ecdysozoa</taxon>
        <taxon>Arthropoda</taxon>
        <taxon>Hexapoda</taxon>
        <taxon>Insecta</taxon>
        <taxon>Pterygota</taxon>
        <taxon>Neoptera</taxon>
        <taxon>Endopterygota</taxon>
        <taxon>Hymenoptera</taxon>
        <taxon>Apocrita</taxon>
        <taxon>Proctotrupomorpha</taxon>
        <taxon>Chalcidoidea</taxon>
        <taxon>Trichogrammatidae</taxon>
        <taxon>Trichogramma</taxon>
    </lineage>
</organism>
<dbReference type="GO" id="GO:0003677">
    <property type="term" value="F:DNA binding"/>
    <property type="evidence" value="ECO:0007669"/>
    <property type="project" value="UniProtKB-KW"/>
</dbReference>
<dbReference type="Gene3D" id="2.40.50.140">
    <property type="entry name" value="Nucleic acid-binding proteins"/>
    <property type="match status" value="1"/>
</dbReference>
<dbReference type="Pfam" id="PF16900">
    <property type="entry name" value="REPA_OB_2"/>
    <property type="match status" value="1"/>
</dbReference>
<gene>
    <name evidence="4" type="ORF">TKK_012804</name>
</gene>
<feature type="region of interest" description="Disordered" evidence="2">
    <location>
        <begin position="211"/>
        <end position="234"/>
    </location>
</feature>
<proteinExistence type="predicted"/>
<protein>
    <recommendedName>
        <fullName evidence="3">Replication protein A OB domain-containing protein</fullName>
    </recommendedName>
</protein>
<name>A0ABD2WIK2_9HYME</name>
<dbReference type="EMBL" id="JBJJXI010000102">
    <property type="protein sequence ID" value="KAL3392766.1"/>
    <property type="molecule type" value="Genomic_DNA"/>
</dbReference>
<comment type="caution">
    <text evidence="4">The sequence shown here is derived from an EMBL/GenBank/DDBJ whole genome shotgun (WGS) entry which is preliminary data.</text>
</comment>
<evidence type="ECO:0000313" key="5">
    <source>
        <dbReference type="Proteomes" id="UP001627154"/>
    </source>
</evidence>
<reference evidence="4 5" key="1">
    <citation type="journal article" date="2024" name="bioRxiv">
        <title>A reference genome for Trichogramma kaykai: A tiny desert-dwelling parasitoid wasp with competing sex-ratio distorters.</title>
        <authorList>
            <person name="Culotta J."/>
            <person name="Lindsey A.R."/>
        </authorList>
    </citation>
    <scope>NUCLEOTIDE SEQUENCE [LARGE SCALE GENOMIC DNA]</scope>
    <source>
        <strain evidence="4 5">KSX58</strain>
    </source>
</reference>
<dbReference type="InterPro" id="IPR031657">
    <property type="entry name" value="REPA_OB_2"/>
</dbReference>
<accession>A0ABD2WIK2</accession>
<dbReference type="SUPFAM" id="SSF50249">
    <property type="entry name" value="Nucleic acid-binding proteins"/>
    <property type="match status" value="1"/>
</dbReference>
<evidence type="ECO:0000256" key="2">
    <source>
        <dbReference type="SAM" id="MobiDB-lite"/>
    </source>
</evidence>
<keyword evidence="5" id="KW-1185">Reference proteome</keyword>
<dbReference type="Proteomes" id="UP001627154">
    <property type="component" value="Unassembled WGS sequence"/>
</dbReference>
<evidence type="ECO:0000259" key="3">
    <source>
        <dbReference type="Pfam" id="PF16900"/>
    </source>
</evidence>
<sequence length="312" mass="35578">MIIFSKSTNKEFVKKECTLIDDENTKIHLTLWAQQADLDIDINKMYKFSNLRVTEGNYVKGLNSISGTTATEDHNSSIALRLKETIKNNILITKNSTNNFINMDFEEIDETLLITALNNTLSENIEIHALIIADDRKKKELTLWGKPTNLELEVMKIYSFTNLRITQGSYVKGLNAIVETTAIQETQSPIAIKLLPVLQKMIQDHNEKNTFQNTSDFENFSNTPADINENKEPNTQNEDIAKTINEILHYIVTPTGISNSQEEIYENKGPNTSNEDLIPNVEDSSSFENTTFETMTTDDNNESLLKKRKRFN</sequence>